<gene>
    <name evidence="3" type="primary">cheD</name>
    <name evidence="4" type="ORF">F506_06430</name>
</gene>
<dbReference type="PANTHER" id="PTHR35147">
    <property type="entry name" value="CHEMORECEPTOR GLUTAMINE DEAMIDASE CHED-RELATED"/>
    <property type="match status" value="1"/>
</dbReference>
<comment type="catalytic activity">
    <reaction evidence="3">
        <text>L-glutaminyl-[protein] + H2O = L-glutamyl-[protein] + NH4(+)</text>
        <dbReference type="Rhea" id="RHEA:16441"/>
        <dbReference type="Rhea" id="RHEA-COMP:10207"/>
        <dbReference type="Rhea" id="RHEA-COMP:10208"/>
        <dbReference type="ChEBI" id="CHEBI:15377"/>
        <dbReference type="ChEBI" id="CHEBI:28938"/>
        <dbReference type="ChEBI" id="CHEBI:29973"/>
        <dbReference type="ChEBI" id="CHEBI:30011"/>
        <dbReference type="EC" id="3.5.1.44"/>
    </reaction>
</comment>
<evidence type="ECO:0000256" key="3">
    <source>
        <dbReference type="HAMAP-Rule" id="MF_01440"/>
    </source>
</evidence>
<proteinExistence type="inferred from homology"/>
<keyword evidence="5" id="KW-1185">Reference proteome</keyword>
<sequence length="189" mass="20804">MTQRVFVNLGEVYFGQGDLQVETLLGSCVAITLWHPALHFGGLCHFVLPERRHPVKPDADGEHAHDAPDGRYGDEALSRLLEQVRLHGTRIGDYTVKVFGGGNVLGLPSTTLRIGQANADFALDILRQHHIPVTAQDVAGEGYRYLRFDLNNGDVWVRRGHGVAHAMEKVPAGTMGRPRRIAAIGKERT</sequence>
<evidence type="ECO:0000256" key="2">
    <source>
        <dbReference type="ARBA" id="ARBA00022801"/>
    </source>
</evidence>
<comment type="similarity">
    <text evidence="3">Belongs to the CheD family.</text>
</comment>
<dbReference type="Gene3D" id="3.30.1330.200">
    <property type="match status" value="1"/>
</dbReference>
<dbReference type="EMBL" id="CP011409">
    <property type="protein sequence ID" value="AKZ62355.1"/>
    <property type="molecule type" value="Genomic_DNA"/>
</dbReference>
<keyword evidence="1 3" id="KW-0145">Chemotaxis</keyword>
<dbReference type="HAMAP" id="MF_01440">
    <property type="entry name" value="CheD"/>
    <property type="match status" value="1"/>
</dbReference>
<dbReference type="InterPro" id="IPR038592">
    <property type="entry name" value="CheD-like_sf"/>
</dbReference>
<dbReference type="InterPro" id="IPR011324">
    <property type="entry name" value="Cytotoxic_necrot_fac-like_cat"/>
</dbReference>
<comment type="function">
    <text evidence="3">Probably deamidates glutamine residues to glutamate on methyl-accepting chemotaxis receptors (MCPs), playing an important role in chemotaxis.</text>
</comment>
<evidence type="ECO:0000256" key="1">
    <source>
        <dbReference type="ARBA" id="ARBA00022500"/>
    </source>
</evidence>
<evidence type="ECO:0000313" key="4">
    <source>
        <dbReference type="EMBL" id="AKZ62355.1"/>
    </source>
</evidence>
<accession>A0ABM5UYR4</accession>
<evidence type="ECO:0000313" key="5">
    <source>
        <dbReference type="Proteomes" id="UP000063429"/>
    </source>
</evidence>
<dbReference type="RefSeq" id="WP_053195880.1">
    <property type="nucleotide sequence ID" value="NZ_CP011409.1"/>
</dbReference>
<dbReference type="Pfam" id="PF03975">
    <property type="entry name" value="CheD"/>
    <property type="match status" value="1"/>
</dbReference>
<name>A0ABM5UYR4_9BURK</name>
<dbReference type="EC" id="3.5.1.44" evidence="3"/>
<dbReference type="InterPro" id="IPR005659">
    <property type="entry name" value="Chemorcpt_Glu_NH3ase_CheD"/>
</dbReference>
<organism evidence="4 5">
    <name type="scientific">Herbaspirillum hiltneri N3</name>
    <dbReference type="NCBI Taxonomy" id="1262470"/>
    <lineage>
        <taxon>Bacteria</taxon>
        <taxon>Pseudomonadati</taxon>
        <taxon>Pseudomonadota</taxon>
        <taxon>Betaproteobacteria</taxon>
        <taxon>Burkholderiales</taxon>
        <taxon>Oxalobacteraceae</taxon>
        <taxon>Herbaspirillum</taxon>
    </lineage>
</organism>
<dbReference type="Proteomes" id="UP000063429">
    <property type="component" value="Chromosome"/>
</dbReference>
<keyword evidence="2 3" id="KW-0378">Hydrolase</keyword>
<protein>
    <recommendedName>
        <fullName evidence="3">Probable chemoreceptor glutamine deamidase CheD</fullName>
        <ecNumber evidence="3">3.5.1.44</ecNumber>
    </recommendedName>
</protein>
<dbReference type="CDD" id="cd16352">
    <property type="entry name" value="CheD"/>
    <property type="match status" value="1"/>
</dbReference>
<dbReference type="PANTHER" id="PTHR35147:SF3">
    <property type="entry name" value="CHEMORECEPTOR GLUTAMINE DEAMIDASE CHED 1-RELATED"/>
    <property type="match status" value="1"/>
</dbReference>
<dbReference type="SUPFAM" id="SSF64438">
    <property type="entry name" value="CNF1/YfiH-like putative cysteine hydrolases"/>
    <property type="match status" value="1"/>
</dbReference>
<reference evidence="5" key="1">
    <citation type="journal article" date="2015" name="Genome Announc.">
        <title>Complete Genome Sequence of Herbaspirillum hiltneri N3 (DSM 17495), Isolated from Surface-Sterilized Wheat Roots.</title>
        <authorList>
            <person name="Guizelini D."/>
            <person name="Saizaki P.M."/>
            <person name="Coimbra N.A."/>
            <person name="Weiss V.A."/>
            <person name="Faoro H."/>
            <person name="Sfeir M.Z."/>
            <person name="Baura V.A."/>
            <person name="Monteiro R.A."/>
            <person name="Chubatsu L.S."/>
            <person name="Souza E.M."/>
            <person name="Cruz L.M."/>
            <person name="Pedrosa F.O."/>
            <person name="Raittz R.T."/>
            <person name="Marchaukoski J.N."/>
            <person name="Steffens M.B."/>
        </authorList>
    </citation>
    <scope>NUCLEOTIDE SEQUENCE [LARGE SCALE GENOMIC DNA]</scope>
    <source>
        <strain evidence="5">N3</strain>
    </source>
</reference>